<proteinExistence type="predicted"/>
<accession>A0A1F6A1Q9</accession>
<dbReference type="Gene3D" id="1.25.40.10">
    <property type="entry name" value="Tetratricopeptide repeat domain"/>
    <property type="match status" value="1"/>
</dbReference>
<dbReference type="EMBL" id="MFJK01000014">
    <property type="protein sequence ID" value="OGG18422.1"/>
    <property type="molecule type" value="Genomic_DNA"/>
</dbReference>
<comment type="caution">
    <text evidence="1">The sequence shown here is derived from an EMBL/GenBank/DDBJ whole genome shotgun (WGS) entry which is preliminary data.</text>
</comment>
<gene>
    <name evidence="1" type="ORF">A2721_01390</name>
</gene>
<name>A0A1F6A1Q9_9BACT</name>
<organism evidence="1 2">
    <name type="scientific">Candidatus Gottesmanbacteria bacterium RIFCSPHIGHO2_01_FULL_47_48</name>
    <dbReference type="NCBI Taxonomy" id="1798381"/>
    <lineage>
        <taxon>Bacteria</taxon>
        <taxon>Candidatus Gottesmaniibacteriota</taxon>
    </lineage>
</organism>
<sequence length="170" mass="19910">MKVRRKILHHLKKFPRLFLLRLARELTVLLPSLFLLILILNISAPQTSVDRLKTQLLQNPDSPQLHDDFGEILLALNQLELARREFSRAGSTQKIQEVTLLQQKPSILQNDILKWQKIASTRPDYRDAYLKLALLHWQLYRPFDTKKFLQISRRLDPNNEDLAQIAATLN</sequence>
<dbReference type="InterPro" id="IPR011990">
    <property type="entry name" value="TPR-like_helical_dom_sf"/>
</dbReference>
<evidence type="ECO:0000313" key="1">
    <source>
        <dbReference type="EMBL" id="OGG18422.1"/>
    </source>
</evidence>
<evidence type="ECO:0000313" key="2">
    <source>
        <dbReference type="Proteomes" id="UP000177871"/>
    </source>
</evidence>
<protein>
    <submittedName>
        <fullName evidence="1">Uncharacterized protein</fullName>
    </submittedName>
</protein>
<dbReference type="Proteomes" id="UP000177871">
    <property type="component" value="Unassembled WGS sequence"/>
</dbReference>
<reference evidence="1 2" key="1">
    <citation type="journal article" date="2016" name="Nat. Commun.">
        <title>Thousands of microbial genomes shed light on interconnected biogeochemical processes in an aquifer system.</title>
        <authorList>
            <person name="Anantharaman K."/>
            <person name="Brown C.T."/>
            <person name="Hug L.A."/>
            <person name="Sharon I."/>
            <person name="Castelle C.J."/>
            <person name="Probst A.J."/>
            <person name="Thomas B.C."/>
            <person name="Singh A."/>
            <person name="Wilkins M.J."/>
            <person name="Karaoz U."/>
            <person name="Brodie E.L."/>
            <person name="Williams K.H."/>
            <person name="Hubbard S.S."/>
            <person name="Banfield J.F."/>
        </authorList>
    </citation>
    <scope>NUCLEOTIDE SEQUENCE [LARGE SCALE GENOMIC DNA]</scope>
</reference>
<dbReference type="SUPFAM" id="SSF48452">
    <property type="entry name" value="TPR-like"/>
    <property type="match status" value="1"/>
</dbReference>
<dbReference type="AlphaFoldDB" id="A0A1F6A1Q9"/>